<evidence type="ECO:0000256" key="1">
    <source>
        <dbReference type="SAM" id="MobiDB-lite"/>
    </source>
</evidence>
<dbReference type="Proteomes" id="UP000011723">
    <property type="component" value="Chromosome"/>
</dbReference>
<dbReference type="InterPro" id="IPR019236">
    <property type="entry name" value="APP1_cat"/>
</dbReference>
<name>M1NUK0_9CORY</name>
<evidence type="ECO:0000313" key="3">
    <source>
        <dbReference type="EMBL" id="AGF71190.1"/>
    </source>
</evidence>
<dbReference type="InterPro" id="IPR023214">
    <property type="entry name" value="HAD_sf"/>
</dbReference>
<dbReference type="PANTHER" id="PTHR28208:SF3">
    <property type="entry name" value="PHOSPHATIDATE PHOSPHATASE APP1"/>
    <property type="match status" value="1"/>
</dbReference>
<dbReference type="STRING" id="1121362.A605_00870"/>
<dbReference type="PANTHER" id="PTHR28208">
    <property type="entry name" value="PHOSPHATIDATE PHOSPHATASE APP1"/>
    <property type="match status" value="1"/>
</dbReference>
<dbReference type="AlphaFoldDB" id="M1NUK0"/>
<proteinExistence type="predicted"/>
<dbReference type="OrthoDB" id="9789875at2"/>
<dbReference type="PATRIC" id="fig|1121362.3.peg.166"/>
<dbReference type="Gene3D" id="3.40.50.1000">
    <property type="entry name" value="HAD superfamily/HAD-like"/>
    <property type="match status" value="1"/>
</dbReference>
<sequence length="377" mass="41774">MAIADFVRKAEHSINRAGLRRKTEAGWRPAITGFRGYGSPERIHVLGRVLMADPHDPHDPANRENGDGPSPAIPGNLPDIRRQARHVSEEAQRGWRQFFTVQVGDLPVTVRAGARTVHTTTNAGGYIDVLVEDHGLEPGWREVTIEAEGAEPQQAEVLVTAPGAKIGLISDIDDTVLVTWLPRALLAAWNSWVRHTDQRKPVPGMNEFYRELLHDHPDAPVFYLSTGAWNTYETLVDFLRKHDLPKGPLLLTDWGPTPTGLFRSGQEHKKVQLRNLFIEYPDIQWILVGDDGQHDPLIYGEAVFEHPDRIIGVALRQLSPGEHVLSHGTTTTLTDPTQPAGRGAPTILGANGHELLENYRATPFPRPGAPRSQEPAE</sequence>
<protein>
    <recommendedName>
        <fullName evidence="2">Phosphatidate phosphatase APP1 catalytic domain-containing protein</fullName>
    </recommendedName>
</protein>
<evidence type="ECO:0000259" key="2">
    <source>
        <dbReference type="Pfam" id="PF09949"/>
    </source>
</evidence>
<organism evidence="3 4">
    <name type="scientific">Corynebacterium halotolerans YIM 70093 = DSM 44683</name>
    <dbReference type="NCBI Taxonomy" id="1121362"/>
    <lineage>
        <taxon>Bacteria</taxon>
        <taxon>Bacillati</taxon>
        <taxon>Actinomycetota</taxon>
        <taxon>Actinomycetes</taxon>
        <taxon>Mycobacteriales</taxon>
        <taxon>Corynebacteriaceae</taxon>
        <taxon>Corynebacterium</taxon>
    </lineage>
</organism>
<dbReference type="eggNOG" id="COG4850">
    <property type="taxonomic scope" value="Bacteria"/>
</dbReference>
<dbReference type="HOGENOM" id="CLU_038931_0_0_11"/>
<dbReference type="InterPro" id="IPR052935">
    <property type="entry name" value="Mg2+_PAP"/>
</dbReference>
<evidence type="ECO:0000313" key="4">
    <source>
        <dbReference type="Proteomes" id="UP000011723"/>
    </source>
</evidence>
<keyword evidence="4" id="KW-1185">Reference proteome</keyword>
<dbReference type="Pfam" id="PF09949">
    <property type="entry name" value="APP1_cat"/>
    <property type="match status" value="1"/>
</dbReference>
<feature type="region of interest" description="Disordered" evidence="1">
    <location>
        <begin position="52"/>
        <end position="78"/>
    </location>
</feature>
<dbReference type="RefSeq" id="WP_015399614.1">
    <property type="nucleotide sequence ID" value="NC_020302.1"/>
</dbReference>
<reference evidence="3 4" key="1">
    <citation type="journal article" date="2012" name="Stand. Genomic Sci.">
        <title>Genome sequence of the halotolerant bacterium Corynebacterium halotolerans type strain YIM 70093(T) (= DSM 44683(T)).</title>
        <authorList>
            <person name="Ruckert C."/>
            <person name="Albersmeier A."/>
            <person name="Al-Dilaimi A."/>
            <person name="Niehaus K."/>
            <person name="Szczepanowski R."/>
            <person name="Kalinowski J."/>
        </authorList>
    </citation>
    <scope>NUCLEOTIDE SEQUENCE [LARGE SCALE GENOMIC DNA]</scope>
    <source>
        <strain evidence="3">YIM 70093</strain>
    </source>
</reference>
<gene>
    <name evidence="3" type="ORF">A605_00870</name>
</gene>
<feature type="region of interest" description="Disordered" evidence="1">
    <location>
        <begin position="325"/>
        <end position="348"/>
    </location>
</feature>
<dbReference type="GO" id="GO:0008195">
    <property type="term" value="F:phosphatidate phosphatase activity"/>
    <property type="evidence" value="ECO:0007669"/>
    <property type="project" value="InterPro"/>
</dbReference>
<accession>M1NUK0</accession>
<feature type="compositionally biased region" description="Basic and acidic residues" evidence="1">
    <location>
        <begin position="53"/>
        <end position="66"/>
    </location>
</feature>
<feature type="domain" description="Phosphatidate phosphatase APP1 catalytic" evidence="2">
    <location>
        <begin position="166"/>
        <end position="317"/>
    </location>
</feature>
<dbReference type="KEGG" id="chn:A605_00870"/>
<dbReference type="EMBL" id="CP003697">
    <property type="protein sequence ID" value="AGF71190.1"/>
    <property type="molecule type" value="Genomic_DNA"/>
</dbReference>